<keyword evidence="3" id="KW-1185">Reference proteome</keyword>
<dbReference type="PANTHER" id="PTHR10948">
    <property type="entry name" value="TRANSPOSASE"/>
    <property type="match status" value="1"/>
</dbReference>
<dbReference type="Pfam" id="PF13936">
    <property type="entry name" value="HTH_38"/>
    <property type="match status" value="1"/>
</dbReference>
<dbReference type="InterPro" id="IPR051917">
    <property type="entry name" value="Transposase-Integrase"/>
</dbReference>
<evidence type="ECO:0000313" key="3">
    <source>
        <dbReference type="Proteomes" id="UP000030145"/>
    </source>
</evidence>
<sequence>MSYTPDPAVVAAFDLIANHRYSALHAAQATGCTDRALRDYITSQGARLARGRGGGGLATHKTTTQMMVMFLACAGRSDHDIAARTGVHPVTVYRWVHNSVMPVSRPSVSSTSNRDQPIVLSVDPVVVNYQPATVKVGRGMRLTAFDRVYIKFCLDQSYSIRRTARQLGRHPSVISREVTRNSIDGVYHPLIAQQRSIDAAKRPKPRKLDAHTTLRRIVIRLLEPAGLTETYCS</sequence>
<proteinExistence type="predicted"/>
<gene>
    <name evidence="2" type="ORF">MA47_02930</name>
</gene>
<name>A0A0A2DMX2_9CORY</name>
<dbReference type="AlphaFoldDB" id="A0A0A2DMX2"/>
<dbReference type="EMBL" id="JRVJ01000003">
    <property type="protein sequence ID" value="KGM19132.1"/>
    <property type="molecule type" value="Genomic_DNA"/>
</dbReference>
<evidence type="ECO:0000259" key="1">
    <source>
        <dbReference type="Pfam" id="PF13936"/>
    </source>
</evidence>
<feature type="domain" description="Transposase IS30-like HTH" evidence="1">
    <location>
        <begin position="140"/>
        <end position="181"/>
    </location>
</feature>
<dbReference type="InterPro" id="IPR025246">
    <property type="entry name" value="IS30-like_HTH"/>
</dbReference>
<dbReference type="Proteomes" id="UP000030145">
    <property type="component" value="Unassembled WGS sequence"/>
</dbReference>
<dbReference type="Pfam" id="PF13384">
    <property type="entry name" value="HTH_23"/>
    <property type="match status" value="1"/>
</dbReference>
<organism evidence="2 3">
    <name type="scientific">Corynebacterium auriscanis</name>
    <dbReference type="NCBI Taxonomy" id="99807"/>
    <lineage>
        <taxon>Bacteria</taxon>
        <taxon>Bacillati</taxon>
        <taxon>Actinomycetota</taxon>
        <taxon>Actinomycetes</taxon>
        <taxon>Mycobacteriales</taxon>
        <taxon>Corynebacteriaceae</taxon>
        <taxon>Corynebacterium</taxon>
    </lineage>
</organism>
<dbReference type="PANTHER" id="PTHR10948:SF23">
    <property type="entry name" value="TRANSPOSASE INSI FOR INSERTION SEQUENCE ELEMENT IS30A-RELATED"/>
    <property type="match status" value="1"/>
</dbReference>
<dbReference type="GO" id="GO:0004803">
    <property type="term" value="F:transposase activity"/>
    <property type="evidence" value="ECO:0007669"/>
    <property type="project" value="TreeGrafter"/>
</dbReference>
<protein>
    <recommendedName>
        <fullName evidence="1">Transposase IS30-like HTH domain-containing protein</fullName>
    </recommendedName>
</protein>
<comment type="caution">
    <text evidence="2">The sequence shown here is derived from an EMBL/GenBank/DDBJ whole genome shotgun (WGS) entry which is preliminary data.</text>
</comment>
<evidence type="ECO:0000313" key="2">
    <source>
        <dbReference type="EMBL" id="KGM19132.1"/>
    </source>
</evidence>
<accession>A0A0A2DMX2</accession>
<dbReference type="GO" id="GO:0005829">
    <property type="term" value="C:cytosol"/>
    <property type="evidence" value="ECO:0007669"/>
    <property type="project" value="TreeGrafter"/>
</dbReference>
<reference evidence="2 3" key="1">
    <citation type="submission" date="2014-10" db="EMBL/GenBank/DDBJ databases">
        <title>Whole Genome sequence of Corynebacterium auriscanis strain CIP 106629.</title>
        <authorList>
            <person name="Hassan S.S."/>
            <person name="Jamal S.B."/>
            <person name="Tiwari S."/>
            <person name="Oliveira L.D.C."/>
            <person name="Souza F."/>
            <person name="Mariano D.C."/>
            <person name="Almeida S."/>
            <person name="Dorella F."/>
            <person name="Pereira F."/>
            <person name="Carvalho A."/>
            <person name="Leal C.A."/>
            <person name="Soares S.D.C."/>
            <person name="Figueiredo H.C."/>
            <person name="Silva A."/>
            <person name="Azevedo V.A."/>
        </authorList>
    </citation>
    <scope>NUCLEOTIDE SEQUENCE [LARGE SCALE GENOMIC DNA]</scope>
    <source>
        <strain evidence="2 3">CIP 106629</strain>
    </source>
</reference>
<dbReference type="GO" id="GO:0032196">
    <property type="term" value="P:transposition"/>
    <property type="evidence" value="ECO:0007669"/>
    <property type="project" value="TreeGrafter"/>
</dbReference>